<reference evidence="1 4" key="1">
    <citation type="submission" date="2016-04" db="EMBL/GenBank/DDBJ databases">
        <title>Genome analyses suggest a sexual origin of heterokaryosis in a supposedly ancient asexual fungus.</title>
        <authorList>
            <person name="Ropars J."/>
            <person name="Sedzielewska K."/>
            <person name="Noel J."/>
            <person name="Charron P."/>
            <person name="Farinelli L."/>
            <person name="Marton T."/>
            <person name="Kruger M."/>
            <person name="Pelin A."/>
            <person name="Brachmann A."/>
            <person name="Corradi N."/>
        </authorList>
    </citation>
    <scope>NUCLEOTIDE SEQUENCE [LARGE SCALE GENOMIC DNA]</scope>
    <source>
        <strain evidence="1 4">C2</strain>
    </source>
</reference>
<reference evidence="1 4" key="2">
    <citation type="submission" date="2017-10" db="EMBL/GenBank/DDBJ databases">
        <title>Extensive intraspecific genome diversity in a model arbuscular mycorrhizal fungus.</title>
        <authorList>
            <person name="Chen E.C.H."/>
            <person name="Morin E."/>
            <person name="Baudet D."/>
            <person name="Noel J."/>
            <person name="Ndikumana S."/>
            <person name="Charron P."/>
            <person name="St-Onge C."/>
            <person name="Giorgi J."/>
            <person name="Grigoriev I.V."/>
            <person name="Roux C."/>
            <person name="Martin F.M."/>
            <person name="Corradi N."/>
        </authorList>
    </citation>
    <scope>NUCLEOTIDE SEQUENCE [LARGE SCALE GENOMIC DNA]</scope>
    <source>
        <strain evidence="1 4">C2</strain>
    </source>
</reference>
<gene>
    <name evidence="2" type="ORF">RhiirC2_718462</name>
    <name evidence="1" type="ORF">RhiirC2_822091</name>
    <name evidence="3" type="ORF">RhiirC2_870472</name>
</gene>
<protein>
    <submittedName>
        <fullName evidence="1">Uncharacterized protein</fullName>
    </submittedName>
</protein>
<dbReference type="VEuPathDB" id="FungiDB:RhiirFUN_012829"/>
<dbReference type="AlphaFoldDB" id="A0A2N1MB75"/>
<accession>A0A2N1MB75</accession>
<name>A0A2N1MB75_9GLOM</name>
<evidence type="ECO:0000313" key="2">
    <source>
        <dbReference type="EMBL" id="PKK61370.1"/>
    </source>
</evidence>
<evidence type="ECO:0000313" key="3">
    <source>
        <dbReference type="EMBL" id="PKK61715.1"/>
    </source>
</evidence>
<dbReference type="EMBL" id="LLXL01002241">
    <property type="protein sequence ID" value="PKK61370.1"/>
    <property type="molecule type" value="Genomic_DNA"/>
</dbReference>
<dbReference type="VEuPathDB" id="FungiDB:FUN_005949"/>
<sequence>MNEENSDFNLILNPPNYEKILFGFPSYREERLIHYRLYVFQQRFFNPDNIPKKKKTSLYQVSLHHLELWIEDSFVQTYDQPCFDSLAFAWSRAQHDNIPFSDACNVYFNNNEIQTTPIKTHATLTEIFHIGINLYNDKNLPEVWARQSRDKDKKFYKDDIYSLWRWLLELILRLANLFNNYTVATESLIKYLWIYLYMWSLFPTLRIEDALAPPFRKTVPYNSCVGGIVKDNIVNNFRKNFFIFLLFYKALI</sequence>
<dbReference type="EMBL" id="LLXL01003343">
    <property type="protein sequence ID" value="PKK58864.1"/>
    <property type="molecule type" value="Genomic_DNA"/>
</dbReference>
<dbReference type="EMBL" id="LLXL01002131">
    <property type="protein sequence ID" value="PKK61715.1"/>
    <property type="molecule type" value="Genomic_DNA"/>
</dbReference>
<evidence type="ECO:0000313" key="4">
    <source>
        <dbReference type="Proteomes" id="UP000233469"/>
    </source>
</evidence>
<comment type="caution">
    <text evidence="1">The sequence shown here is derived from an EMBL/GenBank/DDBJ whole genome shotgun (WGS) entry which is preliminary data.</text>
</comment>
<dbReference type="VEuPathDB" id="FungiDB:RhiirA1_476499"/>
<evidence type="ECO:0000313" key="1">
    <source>
        <dbReference type="EMBL" id="PKK58864.1"/>
    </source>
</evidence>
<dbReference type="Proteomes" id="UP000233469">
    <property type="component" value="Unassembled WGS sequence"/>
</dbReference>
<organism evidence="1 4">
    <name type="scientific">Rhizophagus irregularis</name>
    <dbReference type="NCBI Taxonomy" id="588596"/>
    <lineage>
        <taxon>Eukaryota</taxon>
        <taxon>Fungi</taxon>
        <taxon>Fungi incertae sedis</taxon>
        <taxon>Mucoromycota</taxon>
        <taxon>Glomeromycotina</taxon>
        <taxon>Glomeromycetes</taxon>
        <taxon>Glomerales</taxon>
        <taxon>Glomeraceae</taxon>
        <taxon>Rhizophagus</taxon>
    </lineage>
</organism>
<proteinExistence type="predicted"/>